<gene>
    <name evidence="1" type="ORF">SCLCIDRAFT_1219433</name>
</gene>
<dbReference type="InParanoid" id="A0A0C2ZY59"/>
<reference evidence="2" key="2">
    <citation type="submission" date="2015-01" db="EMBL/GenBank/DDBJ databases">
        <title>Evolutionary Origins and Diversification of the Mycorrhizal Mutualists.</title>
        <authorList>
            <consortium name="DOE Joint Genome Institute"/>
            <consortium name="Mycorrhizal Genomics Consortium"/>
            <person name="Kohler A."/>
            <person name="Kuo A."/>
            <person name="Nagy L.G."/>
            <person name="Floudas D."/>
            <person name="Copeland A."/>
            <person name="Barry K.W."/>
            <person name="Cichocki N."/>
            <person name="Veneault-Fourrey C."/>
            <person name="LaButti K."/>
            <person name="Lindquist E.A."/>
            <person name="Lipzen A."/>
            <person name="Lundell T."/>
            <person name="Morin E."/>
            <person name="Murat C."/>
            <person name="Riley R."/>
            <person name="Ohm R."/>
            <person name="Sun H."/>
            <person name="Tunlid A."/>
            <person name="Henrissat B."/>
            <person name="Grigoriev I.V."/>
            <person name="Hibbett D.S."/>
            <person name="Martin F."/>
        </authorList>
    </citation>
    <scope>NUCLEOTIDE SEQUENCE [LARGE SCALE GENOMIC DNA]</scope>
    <source>
        <strain evidence="2">Foug A</strain>
    </source>
</reference>
<protein>
    <submittedName>
        <fullName evidence="1">Uncharacterized protein</fullName>
    </submittedName>
</protein>
<dbReference type="AlphaFoldDB" id="A0A0C2ZY59"/>
<evidence type="ECO:0000313" key="2">
    <source>
        <dbReference type="Proteomes" id="UP000053989"/>
    </source>
</evidence>
<dbReference type="EMBL" id="KN822101">
    <property type="protein sequence ID" value="KIM57392.1"/>
    <property type="molecule type" value="Genomic_DNA"/>
</dbReference>
<proteinExistence type="predicted"/>
<accession>A0A0C2ZY59</accession>
<organism evidence="1 2">
    <name type="scientific">Scleroderma citrinum Foug A</name>
    <dbReference type="NCBI Taxonomy" id="1036808"/>
    <lineage>
        <taxon>Eukaryota</taxon>
        <taxon>Fungi</taxon>
        <taxon>Dikarya</taxon>
        <taxon>Basidiomycota</taxon>
        <taxon>Agaricomycotina</taxon>
        <taxon>Agaricomycetes</taxon>
        <taxon>Agaricomycetidae</taxon>
        <taxon>Boletales</taxon>
        <taxon>Sclerodermatineae</taxon>
        <taxon>Sclerodermataceae</taxon>
        <taxon>Scleroderma</taxon>
    </lineage>
</organism>
<name>A0A0C2ZY59_9AGAM</name>
<reference evidence="1 2" key="1">
    <citation type="submission" date="2014-04" db="EMBL/GenBank/DDBJ databases">
        <authorList>
            <consortium name="DOE Joint Genome Institute"/>
            <person name="Kuo A."/>
            <person name="Kohler A."/>
            <person name="Nagy L.G."/>
            <person name="Floudas D."/>
            <person name="Copeland A."/>
            <person name="Barry K.W."/>
            <person name="Cichocki N."/>
            <person name="Veneault-Fourrey C."/>
            <person name="LaButti K."/>
            <person name="Lindquist E.A."/>
            <person name="Lipzen A."/>
            <person name="Lundell T."/>
            <person name="Morin E."/>
            <person name="Murat C."/>
            <person name="Sun H."/>
            <person name="Tunlid A."/>
            <person name="Henrissat B."/>
            <person name="Grigoriev I.V."/>
            <person name="Hibbett D.S."/>
            <person name="Martin F."/>
            <person name="Nordberg H.P."/>
            <person name="Cantor M.N."/>
            <person name="Hua S.X."/>
        </authorList>
    </citation>
    <scope>NUCLEOTIDE SEQUENCE [LARGE SCALE GENOMIC DNA]</scope>
    <source>
        <strain evidence="1 2">Foug A</strain>
    </source>
</reference>
<keyword evidence="2" id="KW-1185">Reference proteome</keyword>
<sequence length="52" mass="6190">MRWNTTYASPYAVARADDWYEDGNGQEYAQRYISQPIDLNNRDVEISSSWRE</sequence>
<evidence type="ECO:0000313" key="1">
    <source>
        <dbReference type="EMBL" id="KIM57392.1"/>
    </source>
</evidence>
<dbReference type="Proteomes" id="UP000053989">
    <property type="component" value="Unassembled WGS sequence"/>
</dbReference>
<dbReference type="HOGENOM" id="CLU_3088664_0_0_1"/>